<evidence type="ECO:0000256" key="3">
    <source>
        <dbReference type="ARBA" id="ARBA00022692"/>
    </source>
</evidence>
<dbReference type="InterPro" id="IPR004713">
    <property type="entry name" value="CaH_exchang"/>
</dbReference>
<evidence type="ECO:0000256" key="2">
    <source>
        <dbReference type="ARBA" id="ARBA00022448"/>
    </source>
</evidence>
<dbReference type="Gene3D" id="1.10.238.10">
    <property type="entry name" value="EF-hand"/>
    <property type="match status" value="1"/>
</dbReference>
<dbReference type="PROSITE" id="PS00018">
    <property type="entry name" value="EF_HAND_1"/>
    <property type="match status" value="2"/>
</dbReference>
<proteinExistence type="predicted"/>
<dbReference type="InterPro" id="IPR018247">
    <property type="entry name" value="EF_Hand_1_Ca_BS"/>
</dbReference>
<keyword evidence="6" id="KW-0406">Ion transport</keyword>
<comment type="subcellular location">
    <subcellularLocation>
        <location evidence="1">Endomembrane system</location>
        <topology evidence="1">Multi-pass membrane protein</topology>
    </subcellularLocation>
</comment>
<feature type="transmembrane region" description="Helical" evidence="9">
    <location>
        <begin position="437"/>
        <end position="461"/>
    </location>
</feature>
<evidence type="ECO:0000313" key="11">
    <source>
        <dbReference type="EMBL" id="CAD9558335.1"/>
    </source>
</evidence>
<evidence type="ECO:0000256" key="8">
    <source>
        <dbReference type="SAM" id="MobiDB-lite"/>
    </source>
</evidence>
<dbReference type="GO" id="GO:0016020">
    <property type="term" value="C:membrane"/>
    <property type="evidence" value="ECO:0007669"/>
    <property type="project" value="InterPro"/>
</dbReference>
<evidence type="ECO:0000256" key="6">
    <source>
        <dbReference type="ARBA" id="ARBA00023065"/>
    </source>
</evidence>
<feature type="transmembrane region" description="Helical" evidence="9">
    <location>
        <begin position="501"/>
        <end position="520"/>
    </location>
</feature>
<dbReference type="AlphaFoldDB" id="A0A7S2NSP9"/>
<evidence type="ECO:0000256" key="1">
    <source>
        <dbReference type="ARBA" id="ARBA00004127"/>
    </source>
</evidence>
<dbReference type="CDD" id="cd00051">
    <property type="entry name" value="EFh"/>
    <property type="match status" value="1"/>
</dbReference>
<feature type="transmembrane region" description="Helical" evidence="9">
    <location>
        <begin position="184"/>
        <end position="204"/>
    </location>
</feature>
<feature type="transmembrane region" description="Helical" evidence="9">
    <location>
        <begin position="473"/>
        <end position="495"/>
    </location>
</feature>
<feature type="transmembrane region" description="Helical" evidence="9">
    <location>
        <begin position="403"/>
        <end position="422"/>
    </location>
</feature>
<feature type="transmembrane region" description="Helical" evidence="9">
    <location>
        <begin position="81"/>
        <end position="102"/>
    </location>
</feature>
<evidence type="ECO:0000256" key="5">
    <source>
        <dbReference type="ARBA" id="ARBA00022989"/>
    </source>
</evidence>
<keyword evidence="4" id="KW-0106">Calcium</keyword>
<dbReference type="GO" id="GO:0015369">
    <property type="term" value="F:calcium:proton antiporter activity"/>
    <property type="evidence" value="ECO:0007669"/>
    <property type="project" value="TreeGrafter"/>
</dbReference>
<feature type="domain" description="EF-hand" evidence="10">
    <location>
        <begin position="317"/>
        <end position="352"/>
    </location>
</feature>
<dbReference type="InterPro" id="IPR002048">
    <property type="entry name" value="EF_hand_dom"/>
</dbReference>
<evidence type="ECO:0000256" key="9">
    <source>
        <dbReference type="SAM" id="Phobius"/>
    </source>
</evidence>
<dbReference type="GO" id="GO:0012505">
    <property type="term" value="C:endomembrane system"/>
    <property type="evidence" value="ECO:0007669"/>
    <property type="project" value="UniProtKB-SubCell"/>
</dbReference>
<feature type="transmembrane region" description="Helical" evidence="9">
    <location>
        <begin position="12"/>
        <end position="27"/>
    </location>
</feature>
<organism evidence="11">
    <name type="scientific">Leptocylindrus danicus</name>
    <dbReference type="NCBI Taxonomy" id="163516"/>
    <lineage>
        <taxon>Eukaryota</taxon>
        <taxon>Sar</taxon>
        <taxon>Stramenopiles</taxon>
        <taxon>Ochrophyta</taxon>
        <taxon>Bacillariophyta</taxon>
        <taxon>Coscinodiscophyceae</taxon>
        <taxon>Chaetocerotophycidae</taxon>
        <taxon>Leptocylindrales</taxon>
        <taxon>Leptocylindraceae</taxon>
        <taxon>Leptocylindrus</taxon>
    </lineage>
</organism>
<accession>A0A7S2NSP9</accession>
<dbReference type="SUPFAM" id="SSF47473">
    <property type="entry name" value="EF-hand"/>
    <property type="match status" value="1"/>
</dbReference>
<evidence type="ECO:0000256" key="7">
    <source>
        <dbReference type="ARBA" id="ARBA00023136"/>
    </source>
</evidence>
<feature type="compositionally biased region" description="Acidic residues" evidence="8">
    <location>
        <begin position="368"/>
        <end position="385"/>
    </location>
</feature>
<dbReference type="PROSITE" id="PS50222">
    <property type="entry name" value="EF_HAND_2"/>
    <property type="match status" value="2"/>
</dbReference>
<reference evidence="11" key="1">
    <citation type="submission" date="2021-01" db="EMBL/GenBank/DDBJ databases">
        <authorList>
            <person name="Corre E."/>
            <person name="Pelletier E."/>
            <person name="Niang G."/>
            <person name="Scheremetjew M."/>
            <person name="Finn R."/>
            <person name="Kale V."/>
            <person name="Holt S."/>
            <person name="Cochrane G."/>
            <person name="Meng A."/>
            <person name="Brown T."/>
            <person name="Cohen L."/>
        </authorList>
    </citation>
    <scope>NUCLEOTIDE SEQUENCE</scope>
    <source>
        <strain evidence="11">B650</strain>
    </source>
</reference>
<feature type="transmembrane region" description="Helical" evidence="9">
    <location>
        <begin position="39"/>
        <end position="61"/>
    </location>
</feature>
<dbReference type="PANTHER" id="PTHR31503:SF36">
    <property type="entry name" value="SODIUM_CALCIUM EXCHANGER MEMBRANE REGION DOMAIN-CONTAINING PROTEIN"/>
    <property type="match status" value="1"/>
</dbReference>
<evidence type="ECO:0000259" key="10">
    <source>
        <dbReference type="PROSITE" id="PS50222"/>
    </source>
</evidence>
<evidence type="ECO:0000256" key="4">
    <source>
        <dbReference type="ARBA" id="ARBA00022837"/>
    </source>
</evidence>
<keyword evidence="5 9" id="KW-1133">Transmembrane helix</keyword>
<dbReference type="Pfam" id="PF13499">
    <property type="entry name" value="EF-hand_7"/>
    <property type="match status" value="1"/>
</dbReference>
<dbReference type="SMART" id="SM00054">
    <property type="entry name" value="EFh"/>
    <property type="match status" value="2"/>
</dbReference>
<feature type="transmembrane region" description="Helical" evidence="9">
    <location>
        <begin position="153"/>
        <end position="172"/>
    </location>
</feature>
<sequence length="554" mass="59970">MLPSINAEDVGNTGLAWLFLSYGYVLFKASELISEGSDLLLLVPSLAGLVGSVVLPLLGAVPDGAIMLFSGLGDIEEAQETLSVGVGALAGSTIMLLTIPWAMSIYAGRVNIVDGTKATYKSKPKLTPNLSTSDTLNKTGVTVSTLVKEGSKIMVVTTLPYFLIQIPGAYLTEVDPDNVVEGEKMWALIGLIICLIGFVSYLVMQYNIAKKGENQVAQMRQIQIMEKVLESGQFSLSGVLADELGSDVVSDWANSGYGSVSDGSQEATPLEGLPVAVQGKVVAVMRKFFIKYDVSKDGALDRKEITIALRSDMNESFTEEDVDFLFSKYDKDKSDLLSFDEFCNFALDIVRKDFQPPAVKSESAAAPAEEDEEDEDEEEEEEVPEDLAHLSPAQQQTMIKKRAFTMLFIGTALVLLFSDPMVDVMQEMATRVGISPFYVSFVLAPLASNASEVLASTYYAAKKTSSTMTISLSALEGAAAMNNTFCLSIFMGLIYFRGLAWQYTAETISIVGVQFILAYFSHKPVLTSKDAVFILLLFPISIIVVAGLEGIGFD</sequence>
<dbReference type="InterPro" id="IPR011992">
    <property type="entry name" value="EF-hand-dom_pair"/>
</dbReference>
<keyword evidence="2" id="KW-0813">Transport</keyword>
<feature type="transmembrane region" description="Helical" evidence="9">
    <location>
        <begin position="532"/>
        <end position="553"/>
    </location>
</feature>
<protein>
    <recommendedName>
        <fullName evidence="10">EF-hand domain-containing protein</fullName>
    </recommendedName>
</protein>
<gene>
    <name evidence="11" type="ORF">LDAN0321_LOCUS1550</name>
</gene>
<dbReference type="InterPro" id="IPR004837">
    <property type="entry name" value="NaCa_Exmemb"/>
</dbReference>
<dbReference type="GO" id="GO:0005509">
    <property type="term" value="F:calcium ion binding"/>
    <property type="evidence" value="ECO:0007669"/>
    <property type="project" value="InterPro"/>
</dbReference>
<name>A0A7S2NSP9_9STRA</name>
<dbReference type="PANTHER" id="PTHR31503">
    <property type="entry name" value="VACUOLAR CALCIUM ION TRANSPORTER"/>
    <property type="match status" value="1"/>
</dbReference>
<dbReference type="Pfam" id="PF01699">
    <property type="entry name" value="Na_Ca_ex"/>
    <property type="match status" value="1"/>
</dbReference>
<dbReference type="EMBL" id="HBGY01002302">
    <property type="protein sequence ID" value="CAD9558335.1"/>
    <property type="molecule type" value="Transcribed_RNA"/>
</dbReference>
<feature type="region of interest" description="Disordered" evidence="8">
    <location>
        <begin position="358"/>
        <end position="391"/>
    </location>
</feature>
<keyword evidence="7 9" id="KW-0472">Membrane</keyword>
<keyword evidence="3 9" id="KW-0812">Transmembrane</keyword>
<feature type="compositionally biased region" description="Low complexity" evidence="8">
    <location>
        <begin position="358"/>
        <end position="367"/>
    </location>
</feature>
<feature type="domain" description="EF-hand" evidence="10">
    <location>
        <begin position="280"/>
        <end position="315"/>
    </location>
</feature>
<dbReference type="GO" id="GO:0006874">
    <property type="term" value="P:intracellular calcium ion homeostasis"/>
    <property type="evidence" value="ECO:0007669"/>
    <property type="project" value="TreeGrafter"/>
</dbReference>